<keyword evidence="2" id="KW-0813">Transport</keyword>
<proteinExistence type="predicted"/>
<dbReference type="AlphaFoldDB" id="A0A1G7L3W1"/>
<evidence type="ECO:0000256" key="2">
    <source>
        <dbReference type="ARBA" id="ARBA00022448"/>
    </source>
</evidence>
<evidence type="ECO:0000313" key="7">
    <source>
        <dbReference type="EMBL" id="SDF43750.1"/>
    </source>
</evidence>
<dbReference type="EMBL" id="FNCE01000001">
    <property type="protein sequence ID" value="SDF43750.1"/>
    <property type="molecule type" value="Genomic_DNA"/>
</dbReference>
<feature type="signal peptide" evidence="5">
    <location>
        <begin position="1"/>
        <end position="23"/>
    </location>
</feature>
<dbReference type="GO" id="GO:0015226">
    <property type="term" value="F:carnitine transmembrane transporter activity"/>
    <property type="evidence" value="ECO:0007669"/>
    <property type="project" value="TreeGrafter"/>
</dbReference>
<evidence type="ECO:0000256" key="5">
    <source>
        <dbReference type="SAM" id="SignalP"/>
    </source>
</evidence>
<dbReference type="Pfam" id="PF04069">
    <property type="entry name" value="OpuAC"/>
    <property type="match status" value="1"/>
</dbReference>
<protein>
    <submittedName>
        <fullName evidence="7">Glycine betaine/proline transport system substrate-binding protein</fullName>
    </submittedName>
</protein>
<keyword evidence="4" id="KW-0472">Membrane</keyword>
<dbReference type="InterPro" id="IPR007210">
    <property type="entry name" value="ABC_Gly_betaine_transp_sub-bd"/>
</dbReference>
<dbReference type="Proteomes" id="UP000199415">
    <property type="component" value="Unassembled WGS sequence"/>
</dbReference>
<dbReference type="CDD" id="cd13639">
    <property type="entry name" value="PBP2_OpuAC_like"/>
    <property type="match status" value="1"/>
</dbReference>
<organism evidence="7 8">
    <name type="scientific">Limimonas halophila</name>
    <dbReference type="NCBI Taxonomy" id="1082479"/>
    <lineage>
        <taxon>Bacteria</taxon>
        <taxon>Pseudomonadati</taxon>
        <taxon>Pseudomonadota</taxon>
        <taxon>Alphaproteobacteria</taxon>
        <taxon>Rhodospirillales</taxon>
        <taxon>Rhodovibrionaceae</taxon>
        <taxon>Limimonas</taxon>
    </lineage>
</organism>
<accession>A0A1G7L3W1</accession>
<evidence type="ECO:0000256" key="3">
    <source>
        <dbReference type="ARBA" id="ARBA00022475"/>
    </source>
</evidence>
<gene>
    <name evidence="7" type="ORF">SAMN05216241_10193</name>
</gene>
<evidence type="ECO:0000256" key="4">
    <source>
        <dbReference type="ARBA" id="ARBA00023136"/>
    </source>
</evidence>
<evidence type="ECO:0000259" key="6">
    <source>
        <dbReference type="Pfam" id="PF04069"/>
    </source>
</evidence>
<evidence type="ECO:0000256" key="1">
    <source>
        <dbReference type="ARBA" id="ARBA00004236"/>
    </source>
</evidence>
<sequence length="289" mass="32004">MKRSLKFGLALAAGVSVAGAAQAQEVMIGHTTWTSNLITTHIVKTVLEQEMDREVQLMQVDPAPLYKGVASGDVDFHTVGWLPSTHSDYYKDVNDDVISMGAIYTRARLGWIVPAYVPEDKISSIPDLKKDGISEKLDGTITGIGPGAGLTRLSKKAMDDYGLKDAGYELEISSGAGMTSSVKRAIDNEEWIVATSWSPHWMFGRWDLRYIEDPKKTLGKFEHVDIIAREGFYQDDPEVGDMLYRMQIPIADVQAAMYDAEESSYSEAAQAYVDANADRVDYWVSGEMQ</sequence>
<feature type="domain" description="ABC-type glycine betaine transport system substrate-binding" evidence="6">
    <location>
        <begin position="25"/>
        <end position="274"/>
    </location>
</feature>
<dbReference type="GO" id="GO:0015871">
    <property type="term" value="P:choline transport"/>
    <property type="evidence" value="ECO:0007669"/>
    <property type="project" value="TreeGrafter"/>
</dbReference>
<comment type="subcellular location">
    <subcellularLocation>
        <location evidence="1">Cell membrane</location>
    </subcellularLocation>
</comment>
<name>A0A1G7L3W1_9PROT</name>
<feature type="chain" id="PRO_5011626347" evidence="5">
    <location>
        <begin position="24"/>
        <end position="289"/>
    </location>
</feature>
<dbReference type="GO" id="GO:0031460">
    <property type="term" value="P:glycine betaine transport"/>
    <property type="evidence" value="ECO:0007669"/>
    <property type="project" value="TreeGrafter"/>
</dbReference>
<dbReference type="GO" id="GO:0043190">
    <property type="term" value="C:ATP-binding cassette (ABC) transporter complex"/>
    <property type="evidence" value="ECO:0007669"/>
    <property type="project" value="InterPro"/>
</dbReference>
<reference evidence="8" key="1">
    <citation type="submission" date="2016-10" db="EMBL/GenBank/DDBJ databases">
        <authorList>
            <person name="Varghese N."/>
            <person name="Submissions S."/>
        </authorList>
    </citation>
    <scope>NUCLEOTIDE SEQUENCE [LARGE SCALE GENOMIC DNA]</scope>
    <source>
        <strain evidence="8">DSM 25584</strain>
    </source>
</reference>
<dbReference type="GO" id="GO:0005275">
    <property type="term" value="F:amine transmembrane transporter activity"/>
    <property type="evidence" value="ECO:0007669"/>
    <property type="project" value="TreeGrafter"/>
</dbReference>
<evidence type="ECO:0000313" key="8">
    <source>
        <dbReference type="Proteomes" id="UP000199415"/>
    </source>
</evidence>
<dbReference type="Gene3D" id="3.40.190.100">
    <property type="entry name" value="Glycine betaine-binding periplasmic protein, domain 2"/>
    <property type="match status" value="1"/>
</dbReference>
<keyword evidence="5" id="KW-0732">Signal</keyword>
<keyword evidence="3" id="KW-1003">Cell membrane</keyword>
<keyword evidence="8" id="KW-1185">Reference proteome</keyword>
<dbReference type="OrthoDB" id="9787902at2"/>
<dbReference type="PANTHER" id="PTHR47737">
    <property type="entry name" value="GLYCINE BETAINE/PROLINE BETAINE TRANSPORT SYSTEM PERMEASE PROTEIN PROW"/>
    <property type="match status" value="1"/>
</dbReference>
<dbReference type="SUPFAM" id="SSF53850">
    <property type="entry name" value="Periplasmic binding protein-like II"/>
    <property type="match status" value="1"/>
</dbReference>
<dbReference type="STRING" id="1082479.SAMN05216241_10193"/>
<dbReference type="PANTHER" id="PTHR47737:SF1">
    <property type="entry name" value="GLYCINE BETAINE_PROLINE BETAINE TRANSPORT SYSTEM PERMEASE PROTEIN PROW"/>
    <property type="match status" value="1"/>
</dbReference>
<dbReference type="Gene3D" id="3.40.190.10">
    <property type="entry name" value="Periplasmic binding protein-like II"/>
    <property type="match status" value="1"/>
</dbReference>